<sequence length="306" mass="34784">MAFGDGGCLLSLVEKEGEGSTIGSGIKGDNWKGDADTTRIRAEEDGIYPEVATAKNEYWSSLAPLPLEVVTSAGQRAKKQSLSNGINKQGHDISDTNAEGNIENMLAVEKGLRELSSLKVEDAIVLVLAQYRRPNLLRQTASDIRSPGDPKFMEEFELSEEEAEDVLFKQLQCETPVFARTFSCFVNLYNTWNFGLNMKLLTLFTREEWKETKANLELKFQLSHQSCTLELQSWLTYFWRRSTDHGIEEDIAEERLQFWIDSIGQAPTPQDVVDVERGLIELRKLGIEQQLWEASRWETNTDQKPR</sequence>
<protein>
    <submittedName>
        <fullName evidence="1">Uncharacterized protein</fullName>
    </submittedName>
</protein>
<name>A0A8J5HCZ3_ZINOF</name>
<evidence type="ECO:0000313" key="2">
    <source>
        <dbReference type="Proteomes" id="UP000734854"/>
    </source>
</evidence>
<accession>A0A8J5HCZ3</accession>
<keyword evidence="2" id="KW-1185">Reference proteome</keyword>
<dbReference type="GO" id="GO:0000911">
    <property type="term" value="P:cytokinesis by cell plate formation"/>
    <property type="evidence" value="ECO:0007669"/>
    <property type="project" value="InterPro"/>
</dbReference>
<dbReference type="PANTHER" id="PTHR31762:SF4">
    <property type="entry name" value="COILED-COIL DOMAIN-CONTAINING PROTEIN SCD2"/>
    <property type="match status" value="1"/>
</dbReference>
<dbReference type="PANTHER" id="PTHR31762">
    <property type="entry name" value="FAS-BINDING FACTOR-LIKE PROTEIN"/>
    <property type="match status" value="1"/>
</dbReference>
<dbReference type="AlphaFoldDB" id="A0A8J5HCZ3"/>
<organism evidence="1 2">
    <name type="scientific">Zingiber officinale</name>
    <name type="common">Ginger</name>
    <name type="synonym">Amomum zingiber</name>
    <dbReference type="NCBI Taxonomy" id="94328"/>
    <lineage>
        <taxon>Eukaryota</taxon>
        <taxon>Viridiplantae</taxon>
        <taxon>Streptophyta</taxon>
        <taxon>Embryophyta</taxon>
        <taxon>Tracheophyta</taxon>
        <taxon>Spermatophyta</taxon>
        <taxon>Magnoliopsida</taxon>
        <taxon>Liliopsida</taxon>
        <taxon>Zingiberales</taxon>
        <taxon>Zingiberaceae</taxon>
        <taxon>Zingiber</taxon>
    </lineage>
</organism>
<reference evidence="1 2" key="1">
    <citation type="submission" date="2020-08" db="EMBL/GenBank/DDBJ databases">
        <title>Plant Genome Project.</title>
        <authorList>
            <person name="Zhang R.-G."/>
        </authorList>
    </citation>
    <scope>NUCLEOTIDE SEQUENCE [LARGE SCALE GENOMIC DNA]</scope>
    <source>
        <tissue evidence="1">Rhizome</tissue>
    </source>
</reference>
<dbReference type="EMBL" id="JACMSC010000004">
    <property type="protein sequence ID" value="KAG6525456.1"/>
    <property type="molecule type" value="Genomic_DNA"/>
</dbReference>
<dbReference type="InterPro" id="IPR040321">
    <property type="entry name" value="SCD2-like"/>
</dbReference>
<gene>
    <name evidence="1" type="ORF">ZIOFF_015412</name>
</gene>
<comment type="caution">
    <text evidence="1">The sequence shown here is derived from an EMBL/GenBank/DDBJ whole genome shotgun (WGS) entry which is preliminary data.</text>
</comment>
<evidence type="ECO:0000313" key="1">
    <source>
        <dbReference type="EMBL" id="KAG6525456.1"/>
    </source>
</evidence>
<proteinExistence type="predicted"/>
<dbReference type="Proteomes" id="UP000734854">
    <property type="component" value="Unassembled WGS sequence"/>
</dbReference>